<organism evidence="3 4">
    <name type="scientific">Microbacterium yannicii</name>
    <dbReference type="NCBI Taxonomy" id="671622"/>
    <lineage>
        <taxon>Bacteria</taxon>
        <taxon>Bacillati</taxon>
        <taxon>Actinomycetota</taxon>
        <taxon>Actinomycetes</taxon>
        <taxon>Micrococcales</taxon>
        <taxon>Microbacteriaceae</taxon>
        <taxon>Microbacterium</taxon>
    </lineage>
</organism>
<evidence type="ECO:0000259" key="2">
    <source>
        <dbReference type="Pfam" id="PF01557"/>
    </source>
</evidence>
<dbReference type="InterPro" id="IPR011234">
    <property type="entry name" value="Fumarylacetoacetase-like_C"/>
</dbReference>
<keyword evidence="4" id="KW-1185">Reference proteome</keyword>
<accession>A0ABP9LZM2</accession>
<dbReference type="EMBL" id="BAABKZ010000001">
    <property type="protein sequence ID" value="GAA5086491.1"/>
    <property type="molecule type" value="Genomic_DNA"/>
</dbReference>
<dbReference type="PANTHER" id="PTHR43211">
    <property type="entry name" value="FUMARYLACETOACETATE HYDROLASE"/>
    <property type="match status" value="1"/>
</dbReference>
<feature type="region of interest" description="Disordered" evidence="1">
    <location>
        <begin position="140"/>
        <end position="274"/>
    </location>
</feature>
<evidence type="ECO:0000313" key="3">
    <source>
        <dbReference type="EMBL" id="GAA5086491.1"/>
    </source>
</evidence>
<protein>
    <recommendedName>
        <fullName evidence="2">Fumarylacetoacetase-like C-terminal domain-containing protein</fullName>
    </recommendedName>
</protein>
<dbReference type="SUPFAM" id="SSF56529">
    <property type="entry name" value="FAH"/>
    <property type="match status" value="2"/>
</dbReference>
<evidence type="ECO:0000256" key="1">
    <source>
        <dbReference type="SAM" id="MobiDB-lite"/>
    </source>
</evidence>
<feature type="domain" description="Fumarylacetoacetase-like C-terminal" evidence="2">
    <location>
        <begin position="71"/>
        <end position="144"/>
    </location>
</feature>
<comment type="caution">
    <text evidence="3">The sequence shown here is derived from an EMBL/GenBank/DDBJ whole genome shotgun (WGS) entry which is preliminary data.</text>
</comment>
<dbReference type="PANTHER" id="PTHR43211:SF1">
    <property type="entry name" value="BLL6422 PROTEIN"/>
    <property type="match status" value="1"/>
</dbReference>
<evidence type="ECO:0000313" key="4">
    <source>
        <dbReference type="Proteomes" id="UP001501407"/>
    </source>
</evidence>
<reference evidence="4" key="1">
    <citation type="journal article" date="2019" name="Int. J. Syst. Evol. Microbiol.">
        <title>The Global Catalogue of Microorganisms (GCM) 10K type strain sequencing project: providing services to taxonomists for standard genome sequencing and annotation.</title>
        <authorList>
            <consortium name="The Broad Institute Genomics Platform"/>
            <consortium name="The Broad Institute Genome Sequencing Center for Infectious Disease"/>
            <person name="Wu L."/>
            <person name="Ma J."/>
        </authorList>
    </citation>
    <scope>NUCLEOTIDE SEQUENCE [LARGE SCALE GENOMIC DNA]</scope>
    <source>
        <strain evidence="4">JCM 18959</strain>
    </source>
</reference>
<dbReference type="Proteomes" id="UP001501407">
    <property type="component" value="Unassembled WGS sequence"/>
</dbReference>
<sequence length="454" mass="45679">MRIARWSHENIVGEGFVIDDRVVAFPEGATVADILAGGRDAAHAAFGRVHGEAGTPLDSVRLLAPVVPASVRDFVAFEEHVEGVSAGVEGKSHVADEWYEAPTFYFTNPHTILGPDDVLQPPVTERLDFELEVAVVIGASTGSATGEPGSATGEPGSATGEPGSATGEPGSATGEPGSATGEPGSATGEPGSATGEPGSATGEPGSATGEPGSATGEPGSATGEPGSATGEPGSATGEPGSATGEPGSATGEPGSATGEPGSATGEPGSATGWSNLTVEDAASVIFGYTIMNDWSARDLQGREMKVRLGPAKGKDFGTALGPWIVTADELEPYLDADGFLAIRAEVYINGELTGEDLVSNAGWPFPEFVAYASRNSRVVPGDVLGSGTVGNGGCLGELWGRNGGLVPPPLAEGDEVRMVVEGIGELVGVVGAAVPAPVVPPARPRPRLRRREEQ</sequence>
<feature type="domain" description="Fumarylacetoacetase-like C-terminal" evidence="2">
    <location>
        <begin position="274"/>
        <end position="430"/>
    </location>
</feature>
<dbReference type="Pfam" id="PF01557">
    <property type="entry name" value="FAA_hydrolase"/>
    <property type="match status" value="2"/>
</dbReference>
<dbReference type="InterPro" id="IPR036663">
    <property type="entry name" value="Fumarylacetoacetase_C_sf"/>
</dbReference>
<gene>
    <name evidence="3" type="ORF">GCM10025760_06540</name>
</gene>
<name>A0ABP9LZM2_9MICO</name>
<proteinExistence type="predicted"/>
<dbReference type="Gene3D" id="3.90.850.10">
    <property type="entry name" value="Fumarylacetoacetase-like, C-terminal domain"/>
    <property type="match status" value="2"/>
</dbReference>